<evidence type="ECO:0000256" key="1">
    <source>
        <dbReference type="SAM" id="Phobius"/>
    </source>
</evidence>
<evidence type="ECO:0000313" key="2">
    <source>
        <dbReference type="EMBL" id="SPD98635.1"/>
    </source>
</evidence>
<keyword evidence="1" id="KW-0472">Membrane</keyword>
<keyword evidence="2" id="KW-0614">Plasmid</keyword>
<sequence>MAVIGMLIPPGEQSSPLISVLWAVMYLLFTLLMATVLIFVGAFIVGRRQQLEPHEDRVLEK</sequence>
<protein>
    <submittedName>
        <fullName evidence="2">Uncharacterized protein</fullName>
    </submittedName>
</protein>
<dbReference type="EMBL" id="LT985249">
    <property type="protein sequence ID" value="SPD98635.1"/>
    <property type="molecule type" value="Genomic_DNA"/>
</dbReference>
<keyword evidence="1" id="KW-1133">Transmembrane helix</keyword>
<reference evidence="2" key="1">
    <citation type="submission" date="2018-02" db="EMBL/GenBank/DDBJ databases">
        <authorList>
            <person name="Cohen D.B."/>
            <person name="Kent A.D."/>
        </authorList>
    </citation>
    <scope>NUCLEOTIDE SEQUENCE</scope>
    <source>
        <strain evidence="2">195</strain>
    </source>
</reference>
<dbReference type="AlphaFoldDB" id="A0A2P9E5R6"/>
<name>A0A2P9E5R6_ECOLX</name>
<geneLocation type="plasmid" evidence="2">
    <name>RCS46_p</name>
</geneLocation>
<accession>A0A2P9E5R6</accession>
<feature type="transmembrane region" description="Helical" evidence="1">
    <location>
        <begin position="20"/>
        <end position="45"/>
    </location>
</feature>
<keyword evidence="1" id="KW-0812">Transmembrane</keyword>
<organism evidence="2">
    <name type="scientific">Escherichia coli</name>
    <dbReference type="NCBI Taxonomy" id="562"/>
    <lineage>
        <taxon>Bacteria</taxon>
        <taxon>Pseudomonadati</taxon>
        <taxon>Pseudomonadota</taxon>
        <taxon>Gammaproteobacteria</taxon>
        <taxon>Enterobacterales</taxon>
        <taxon>Enterobacteriaceae</taxon>
        <taxon>Escherichia</taxon>
    </lineage>
</organism>
<gene>
    <name evidence="2" type="ORF">RCS46_P0060</name>
</gene>
<proteinExistence type="predicted"/>